<gene>
    <name evidence="2" type="ORF">M0R45_008093</name>
</gene>
<evidence type="ECO:0000313" key="2">
    <source>
        <dbReference type="EMBL" id="KAK9942426.1"/>
    </source>
</evidence>
<accession>A0AAW1Y130</accession>
<dbReference type="PANTHER" id="PTHR35218:SF9">
    <property type="entry name" value="ENDONUCLEASE_EXONUCLEASE_PHOSPHATASE DOMAIN-CONTAINING PROTEIN"/>
    <property type="match status" value="1"/>
</dbReference>
<keyword evidence="1" id="KW-0472">Membrane</keyword>
<organism evidence="2 3">
    <name type="scientific">Rubus argutus</name>
    <name type="common">Southern blackberry</name>
    <dbReference type="NCBI Taxonomy" id="59490"/>
    <lineage>
        <taxon>Eukaryota</taxon>
        <taxon>Viridiplantae</taxon>
        <taxon>Streptophyta</taxon>
        <taxon>Embryophyta</taxon>
        <taxon>Tracheophyta</taxon>
        <taxon>Spermatophyta</taxon>
        <taxon>Magnoliopsida</taxon>
        <taxon>eudicotyledons</taxon>
        <taxon>Gunneridae</taxon>
        <taxon>Pentapetalae</taxon>
        <taxon>rosids</taxon>
        <taxon>fabids</taxon>
        <taxon>Rosales</taxon>
        <taxon>Rosaceae</taxon>
        <taxon>Rosoideae</taxon>
        <taxon>Rosoideae incertae sedis</taxon>
        <taxon>Rubus</taxon>
    </lineage>
</organism>
<keyword evidence="1" id="KW-0812">Transmembrane</keyword>
<proteinExistence type="predicted"/>
<evidence type="ECO:0000256" key="1">
    <source>
        <dbReference type="SAM" id="Phobius"/>
    </source>
</evidence>
<evidence type="ECO:0000313" key="3">
    <source>
        <dbReference type="Proteomes" id="UP001457282"/>
    </source>
</evidence>
<dbReference type="SUPFAM" id="SSF56219">
    <property type="entry name" value="DNase I-like"/>
    <property type="match status" value="1"/>
</dbReference>
<evidence type="ECO:0008006" key="4">
    <source>
        <dbReference type="Google" id="ProtNLM"/>
    </source>
</evidence>
<sequence length="114" mass="12627">MDILSWNCRGICNATTTRALKDLISQTRPSIVFLCETKISKKDDFTKLQRQLGLPNAAVVLSVGASGGLGLFWIDDVSLNVRDSSPRFIDMEIGGGPGDPRWRLTWILWSSSDK</sequence>
<feature type="transmembrane region" description="Helical" evidence="1">
    <location>
        <begin position="52"/>
        <end position="74"/>
    </location>
</feature>
<name>A0AAW1Y130_RUBAR</name>
<keyword evidence="3" id="KW-1185">Reference proteome</keyword>
<dbReference type="EMBL" id="JBEDUW010000002">
    <property type="protein sequence ID" value="KAK9942426.1"/>
    <property type="molecule type" value="Genomic_DNA"/>
</dbReference>
<comment type="caution">
    <text evidence="2">The sequence shown here is derived from an EMBL/GenBank/DDBJ whole genome shotgun (WGS) entry which is preliminary data.</text>
</comment>
<dbReference type="PANTHER" id="PTHR35218">
    <property type="entry name" value="RNASE H DOMAIN-CONTAINING PROTEIN"/>
    <property type="match status" value="1"/>
</dbReference>
<reference evidence="2 3" key="1">
    <citation type="journal article" date="2023" name="G3 (Bethesda)">
        <title>A chromosome-length genome assembly and annotation of blackberry (Rubus argutus, cv. 'Hillquist').</title>
        <authorList>
            <person name="Bruna T."/>
            <person name="Aryal R."/>
            <person name="Dudchenko O."/>
            <person name="Sargent D.J."/>
            <person name="Mead D."/>
            <person name="Buti M."/>
            <person name="Cavallini A."/>
            <person name="Hytonen T."/>
            <person name="Andres J."/>
            <person name="Pham M."/>
            <person name="Weisz D."/>
            <person name="Mascagni F."/>
            <person name="Usai G."/>
            <person name="Natali L."/>
            <person name="Bassil N."/>
            <person name="Fernandez G.E."/>
            <person name="Lomsadze A."/>
            <person name="Armour M."/>
            <person name="Olukolu B."/>
            <person name="Poorten T."/>
            <person name="Britton C."/>
            <person name="Davik J."/>
            <person name="Ashrafi H."/>
            <person name="Aiden E.L."/>
            <person name="Borodovsky M."/>
            <person name="Worthington M."/>
        </authorList>
    </citation>
    <scope>NUCLEOTIDE SEQUENCE [LARGE SCALE GENOMIC DNA]</scope>
    <source>
        <strain evidence="2">PI 553951</strain>
    </source>
</reference>
<dbReference type="AlphaFoldDB" id="A0AAW1Y130"/>
<keyword evidence="1" id="KW-1133">Transmembrane helix</keyword>
<dbReference type="Proteomes" id="UP001457282">
    <property type="component" value="Unassembled WGS sequence"/>
</dbReference>
<protein>
    <recommendedName>
        <fullName evidence="4">Endonuclease/exonuclease/phosphatase domain-containing protein</fullName>
    </recommendedName>
</protein>
<dbReference type="Gene3D" id="3.60.10.10">
    <property type="entry name" value="Endonuclease/exonuclease/phosphatase"/>
    <property type="match status" value="1"/>
</dbReference>
<dbReference type="InterPro" id="IPR036691">
    <property type="entry name" value="Endo/exonu/phosph_ase_sf"/>
</dbReference>